<accession>A0AAV6N3A9</accession>
<dbReference type="AlphaFoldDB" id="A0AAV6N3A9"/>
<name>A0AAV6N3A9_9ROSI</name>
<dbReference type="Proteomes" id="UP000685013">
    <property type="component" value="Chromosome 9"/>
</dbReference>
<feature type="non-terminal residue" evidence="2">
    <location>
        <position position="1"/>
    </location>
</feature>
<gene>
    <name evidence="2" type="ORF">SDJN03_14149</name>
</gene>
<reference evidence="2 3" key="1">
    <citation type="journal article" date="2021" name="Hortic Res">
        <title>The domestication of Cucurbita argyrosperma as revealed by the genome of its wild relative.</title>
        <authorList>
            <person name="Barrera-Redondo J."/>
            <person name="Sanchez-de la Vega G."/>
            <person name="Aguirre-Liguori J.A."/>
            <person name="Castellanos-Morales G."/>
            <person name="Gutierrez-Guerrero Y.T."/>
            <person name="Aguirre-Dugua X."/>
            <person name="Aguirre-Planter E."/>
            <person name="Tenaillon M.I."/>
            <person name="Lira-Saade R."/>
            <person name="Eguiarte L.E."/>
        </authorList>
    </citation>
    <scope>NUCLEOTIDE SEQUENCE [LARGE SCALE GENOMIC DNA]</scope>
    <source>
        <strain evidence="2">JBR-2021</strain>
    </source>
</reference>
<sequence length="117" mass="13812">MSKRRELWTEAWRRRLQRMESLPSRSSRLKDSGTFVERIRSRIGFKHGLGVRHRSRASRTRDRIQNQRRTRRETFVPPIVLENRADSPEFTCTATSFALISTKNPVIAMMARINQDV</sequence>
<feature type="region of interest" description="Disordered" evidence="1">
    <location>
        <begin position="50"/>
        <end position="72"/>
    </location>
</feature>
<evidence type="ECO:0000256" key="1">
    <source>
        <dbReference type="SAM" id="MobiDB-lite"/>
    </source>
</evidence>
<dbReference type="EMBL" id="JAGKQH010000009">
    <property type="protein sequence ID" value="KAG6591803.1"/>
    <property type="molecule type" value="Genomic_DNA"/>
</dbReference>
<evidence type="ECO:0000313" key="2">
    <source>
        <dbReference type="EMBL" id="KAG6591803.1"/>
    </source>
</evidence>
<feature type="non-terminal residue" evidence="2">
    <location>
        <position position="117"/>
    </location>
</feature>
<comment type="caution">
    <text evidence="2">The sequence shown here is derived from an EMBL/GenBank/DDBJ whole genome shotgun (WGS) entry which is preliminary data.</text>
</comment>
<evidence type="ECO:0000313" key="3">
    <source>
        <dbReference type="Proteomes" id="UP000685013"/>
    </source>
</evidence>
<proteinExistence type="predicted"/>
<organism evidence="2 3">
    <name type="scientific">Cucurbita argyrosperma subsp. sororia</name>
    <dbReference type="NCBI Taxonomy" id="37648"/>
    <lineage>
        <taxon>Eukaryota</taxon>
        <taxon>Viridiplantae</taxon>
        <taxon>Streptophyta</taxon>
        <taxon>Embryophyta</taxon>
        <taxon>Tracheophyta</taxon>
        <taxon>Spermatophyta</taxon>
        <taxon>Magnoliopsida</taxon>
        <taxon>eudicotyledons</taxon>
        <taxon>Gunneridae</taxon>
        <taxon>Pentapetalae</taxon>
        <taxon>rosids</taxon>
        <taxon>fabids</taxon>
        <taxon>Cucurbitales</taxon>
        <taxon>Cucurbitaceae</taxon>
        <taxon>Cucurbiteae</taxon>
        <taxon>Cucurbita</taxon>
    </lineage>
</organism>
<keyword evidence="3" id="KW-1185">Reference proteome</keyword>
<protein>
    <submittedName>
        <fullName evidence="2">Uncharacterized protein</fullName>
    </submittedName>
</protein>